<dbReference type="EMBL" id="CARXXK010000002">
    <property type="protein sequence ID" value="CAI6353609.1"/>
    <property type="molecule type" value="Genomic_DNA"/>
</dbReference>
<accession>A0AAV0WCH3</accession>
<feature type="domain" description="HTH psq-type" evidence="3">
    <location>
        <begin position="1"/>
        <end position="57"/>
    </location>
</feature>
<comment type="subcellular location">
    <subcellularLocation>
        <location evidence="1 2">Nucleus</location>
    </subcellularLocation>
</comment>
<evidence type="ECO:0000313" key="4">
    <source>
        <dbReference type="EMBL" id="CAI6353609.1"/>
    </source>
</evidence>
<dbReference type="Gene3D" id="1.10.10.60">
    <property type="entry name" value="Homeodomain-like"/>
    <property type="match status" value="1"/>
</dbReference>
<keyword evidence="5" id="KW-1185">Reference proteome</keyword>
<dbReference type="InterPro" id="IPR009057">
    <property type="entry name" value="Homeodomain-like_sf"/>
</dbReference>
<organism evidence="4 5">
    <name type="scientific">Macrosiphum euphorbiae</name>
    <name type="common">potato aphid</name>
    <dbReference type="NCBI Taxonomy" id="13131"/>
    <lineage>
        <taxon>Eukaryota</taxon>
        <taxon>Metazoa</taxon>
        <taxon>Ecdysozoa</taxon>
        <taxon>Arthropoda</taxon>
        <taxon>Hexapoda</taxon>
        <taxon>Insecta</taxon>
        <taxon>Pterygota</taxon>
        <taxon>Neoptera</taxon>
        <taxon>Paraneoptera</taxon>
        <taxon>Hemiptera</taxon>
        <taxon>Sternorrhyncha</taxon>
        <taxon>Aphidomorpha</taxon>
        <taxon>Aphidoidea</taxon>
        <taxon>Aphididae</taxon>
        <taxon>Macrosiphini</taxon>
        <taxon>Macrosiphum</taxon>
    </lineage>
</organism>
<evidence type="ECO:0000259" key="3">
    <source>
        <dbReference type="PROSITE" id="PS50960"/>
    </source>
</evidence>
<keyword evidence="2" id="KW-0539">Nucleus</keyword>
<reference evidence="4 5" key="1">
    <citation type="submission" date="2023-01" db="EMBL/GenBank/DDBJ databases">
        <authorList>
            <person name="Whitehead M."/>
        </authorList>
    </citation>
    <scope>NUCLEOTIDE SEQUENCE [LARGE SCALE GENOMIC DNA]</scope>
</reference>
<name>A0AAV0WCH3_9HEMI</name>
<sequence length="112" mass="13154">MPTNYKRTSNQQSWNAVSMKKAIDAVKNKKLSYNKAAKYFNVPRTTLKRRVEDINIDATVFSNDQEQEIVNYLFDMEKRFYGLTINNIQTLAYELAEKNNIAHNFNVTIKLR</sequence>
<gene>
    <name evidence="4" type="ORF">MEUPH1_LOCUS9710</name>
</gene>
<keyword evidence="2" id="KW-0238">DNA-binding</keyword>
<evidence type="ECO:0000256" key="2">
    <source>
        <dbReference type="PROSITE-ProRule" id="PRU00320"/>
    </source>
</evidence>
<dbReference type="InterPro" id="IPR007889">
    <property type="entry name" value="HTH_Psq"/>
</dbReference>
<evidence type="ECO:0000256" key="1">
    <source>
        <dbReference type="ARBA" id="ARBA00004123"/>
    </source>
</evidence>
<feature type="DNA-binding region" description="H-T-H motif" evidence="2">
    <location>
        <begin position="33"/>
        <end position="53"/>
    </location>
</feature>
<dbReference type="SUPFAM" id="SSF46689">
    <property type="entry name" value="Homeodomain-like"/>
    <property type="match status" value="1"/>
</dbReference>
<dbReference type="GO" id="GO:0003677">
    <property type="term" value="F:DNA binding"/>
    <property type="evidence" value="ECO:0007669"/>
    <property type="project" value="UniProtKB-UniRule"/>
</dbReference>
<dbReference type="Pfam" id="PF05225">
    <property type="entry name" value="HTH_psq"/>
    <property type="match status" value="1"/>
</dbReference>
<dbReference type="PROSITE" id="PS50960">
    <property type="entry name" value="HTH_PSQ"/>
    <property type="match status" value="1"/>
</dbReference>
<dbReference type="GO" id="GO:0005634">
    <property type="term" value="C:nucleus"/>
    <property type="evidence" value="ECO:0007669"/>
    <property type="project" value="UniProtKB-SubCell"/>
</dbReference>
<dbReference type="AlphaFoldDB" id="A0AAV0WCH3"/>
<comment type="caution">
    <text evidence="4">The sequence shown here is derived from an EMBL/GenBank/DDBJ whole genome shotgun (WGS) entry which is preliminary data.</text>
</comment>
<proteinExistence type="predicted"/>
<protein>
    <recommendedName>
        <fullName evidence="3">HTH psq-type domain-containing protein</fullName>
    </recommendedName>
</protein>
<dbReference type="Proteomes" id="UP001160148">
    <property type="component" value="Unassembled WGS sequence"/>
</dbReference>
<evidence type="ECO:0000313" key="5">
    <source>
        <dbReference type="Proteomes" id="UP001160148"/>
    </source>
</evidence>